<organism evidence="3 4">
    <name type="scientific">Clytia hemisphaerica</name>
    <dbReference type="NCBI Taxonomy" id="252671"/>
    <lineage>
        <taxon>Eukaryota</taxon>
        <taxon>Metazoa</taxon>
        <taxon>Cnidaria</taxon>
        <taxon>Hydrozoa</taxon>
        <taxon>Hydroidolina</taxon>
        <taxon>Leptothecata</taxon>
        <taxon>Obeliida</taxon>
        <taxon>Clytiidae</taxon>
        <taxon>Clytia</taxon>
    </lineage>
</organism>
<evidence type="ECO:0000256" key="1">
    <source>
        <dbReference type="SAM" id="SignalP"/>
    </source>
</evidence>
<evidence type="ECO:0000313" key="4">
    <source>
        <dbReference type="Proteomes" id="UP000594262"/>
    </source>
</evidence>
<accession>A0A7M5X7M6</accession>
<keyword evidence="4" id="KW-1185">Reference proteome</keyword>
<feature type="signal peptide" evidence="1">
    <location>
        <begin position="1"/>
        <end position="21"/>
    </location>
</feature>
<evidence type="ECO:0000313" key="3">
    <source>
        <dbReference type="EnsemblMetazoa" id="CLYHEMP019128.2"/>
    </source>
</evidence>
<dbReference type="Proteomes" id="UP000594262">
    <property type="component" value="Unplaced"/>
</dbReference>
<feature type="domain" description="Alpha-L-arabinofuranosidase B arabinose-binding" evidence="2">
    <location>
        <begin position="212"/>
        <end position="320"/>
    </location>
</feature>
<dbReference type="Pfam" id="PF05270">
    <property type="entry name" value="AbfB"/>
    <property type="match status" value="3"/>
</dbReference>
<reference evidence="3" key="1">
    <citation type="submission" date="2021-01" db="UniProtKB">
        <authorList>
            <consortium name="EnsemblMetazoa"/>
        </authorList>
    </citation>
    <scope>IDENTIFICATION</scope>
</reference>
<feature type="domain" description="Alpha-L-arabinofuranosidase B arabinose-binding" evidence="2">
    <location>
        <begin position="64"/>
        <end position="171"/>
    </location>
</feature>
<dbReference type="InterPro" id="IPR007934">
    <property type="entry name" value="AbfB_ABD"/>
</dbReference>
<dbReference type="OrthoDB" id="5953039at2759"/>
<feature type="domain" description="Alpha-L-arabinofuranosidase B arabinose-binding" evidence="2">
    <location>
        <begin position="361"/>
        <end position="469"/>
    </location>
</feature>
<dbReference type="CDD" id="cd23399">
    <property type="entry name" value="beta-trefoil_ABD_ABFB"/>
    <property type="match status" value="3"/>
</dbReference>
<feature type="chain" id="PRO_5029515096" description="Alpha-L-arabinofuranosidase B arabinose-binding domain-containing protein" evidence="1">
    <location>
        <begin position="22"/>
        <end position="469"/>
    </location>
</feature>
<dbReference type="AlphaFoldDB" id="A0A7M5X7M6"/>
<dbReference type="Gene3D" id="2.80.10.50">
    <property type="match status" value="3"/>
</dbReference>
<proteinExistence type="predicted"/>
<protein>
    <recommendedName>
        <fullName evidence="2">Alpha-L-arabinofuranosidase B arabinose-binding domain-containing protein</fullName>
    </recommendedName>
</protein>
<dbReference type="GO" id="GO:0046556">
    <property type="term" value="F:alpha-L-arabinofuranosidase activity"/>
    <property type="evidence" value="ECO:0007669"/>
    <property type="project" value="InterPro"/>
</dbReference>
<dbReference type="GO" id="GO:0046373">
    <property type="term" value="P:L-arabinose metabolic process"/>
    <property type="evidence" value="ECO:0007669"/>
    <property type="project" value="InterPro"/>
</dbReference>
<dbReference type="SUPFAM" id="SSF110221">
    <property type="entry name" value="AbfB domain"/>
    <property type="match status" value="5"/>
</dbReference>
<sequence length="469" mass="53087">MASICQRWFALVLLLMTVAQAKQTICQGSNHLQQKFAYEPTLSFPSKNYPHLAISYDTTSKVSRILAPSSNSAWKIVAGLCGQGFSFESTTQPNHFLRHRHLLLFVDPFVNTALYKNDACFKPVTGLADCNEVSFQSINYPDRFLRHQGYRMKLHQNDGSSLFKNDATFNIQTICHGSNHLQQKFAYEPTLSFPSKNYPHLAISYDTTSKVSKILAPSSNSAWKIVPGLCGQGFSFESTTQPNHFLRHRHLLLFVDPFVNTALYKNDACFKPVAGLADCNEVSFQSINYPDRFLRHQGYRMKLHQNDGSSLFKNDATFNIQTICQGSDHLQQKFAYEPTLSFPSKNYPNLAISYDTTSKVSKILAPSSNSAWKIVPGLCGQGFSFESTTQPNHFLRHRHLLLFVDPFVNTALYKNDACFKPVAGLADCNEVSFQSINYPDRFLRHQGYQMKLHRNDGSSLFMNDATFNI</sequence>
<name>A0A7M5X7M6_9CNID</name>
<keyword evidence="1" id="KW-0732">Signal</keyword>
<dbReference type="EnsemblMetazoa" id="CLYHEMT019128.2">
    <property type="protein sequence ID" value="CLYHEMP019128.2"/>
    <property type="gene ID" value="CLYHEMG019128"/>
</dbReference>
<evidence type="ECO:0000259" key="2">
    <source>
        <dbReference type="Pfam" id="PF05270"/>
    </source>
</evidence>
<dbReference type="InterPro" id="IPR036195">
    <property type="entry name" value="AbfB_ABD_sf"/>
</dbReference>